<gene>
    <name evidence="4" type="ORF">LODBEIA_P29890</name>
</gene>
<reference evidence="4 5" key="1">
    <citation type="submission" date="2024-03" db="EMBL/GenBank/DDBJ databases">
        <authorList>
            <person name="Brejova B."/>
        </authorList>
    </citation>
    <scope>NUCLEOTIDE SEQUENCE [LARGE SCALE GENOMIC DNA]</scope>
    <source>
        <strain evidence="4 5">CBS 14171</strain>
    </source>
</reference>
<accession>A0ABP0ZNH9</accession>
<dbReference type="PANTHER" id="PTHR38402">
    <property type="entry name" value="MITOCHONDRIAL OUTER MEMBRANE PROTEIN OM14"/>
    <property type="match status" value="1"/>
</dbReference>
<sequence length="230" mass="25488">MASHTHNHNAPSNEQIKKDLKKDAENIHKKAAADVEDAKEQGKAKAEDLKKQGKQTVDELKARGEFDAENLKKSGQELYEAASERGQQIYDAAAEKGHEAYEAAKKDFDEFEKEGKTFLSQLWADIQSFSKRVGTVVQKNAQALQETSGQALSRAGVELQNPVVITQLFVTAGGAAAAYLVYLERHRIKSDNNYVVGLHASIITGLVLLDGFLFEKYYPKYDKKSSKPTV</sequence>
<dbReference type="InterPro" id="IPR039454">
    <property type="entry name" value="OM14"/>
</dbReference>
<feature type="compositionally biased region" description="Basic and acidic residues" evidence="1">
    <location>
        <begin position="15"/>
        <end position="56"/>
    </location>
</feature>
<dbReference type="Pfam" id="PF17304">
    <property type="entry name" value="OM14_C"/>
    <property type="match status" value="1"/>
</dbReference>
<dbReference type="RefSeq" id="XP_066829927.1">
    <property type="nucleotide sequence ID" value="XM_066973048.1"/>
</dbReference>
<dbReference type="PANTHER" id="PTHR38402:SF1">
    <property type="entry name" value="MITOCHONDRIAL OUTER MEMBRANE PROTEIN OM14"/>
    <property type="match status" value="1"/>
</dbReference>
<keyword evidence="2" id="KW-0812">Transmembrane</keyword>
<dbReference type="EMBL" id="OZ022407">
    <property type="protein sequence ID" value="CAK9438765.1"/>
    <property type="molecule type" value="Genomic_DNA"/>
</dbReference>
<feature type="region of interest" description="Disordered" evidence="1">
    <location>
        <begin position="1"/>
        <end position="56"/>
    </location>
</feature>
<dbReference type="GeneID" id="92208185"/>
<dbReference type="InterPro" id="IPR039453">
    <property type="entry name" value="OM14_C"/>
</dbReference>
<keyword evidence="5" id="KW-1185">Reference proteome</keyword>
<protein>
    <recommendedName>
        <fullName evidence="3">Mitochondrial outer membrane protein OM14 C-terminal domain-containing protein</fullName>
    </recommendedName>
</protein>
<evidence type="ECO:0000313" key="4">
    <source>
        <dbReference type="EMBL" id="CAK9438765.1"/>
    </source>
</evidence>
<proteinExistence type="predicted"/>
<dbReference type="Proteomes" id="UP001497383">
    <property type="component" value="Chromosome 3"/>
</dbReference>
<keyword evidence="2" id="KW-0472">Membrane</keyword>
<dbReference type="Gene3D" id="1.20.120.20">
    <property type="entry name" value="Apolipoprotein"/>
    <property type="match status" value="1"/>
</dbReference>
<organism evidence="4 5">
    <name type="scientific">Lodderomyces beijingensis</name>
    <dbReference type="NCBI Taxonomy" id="1775926"/>
    <lineage>
        <taxon>Eukaryota</taxon>
        <taxon>Fungi</taxon>
        <taxon>Dikarya</taxon>
        <taxon>Ascomycota</taxon>
        <taxon>Saccharomycotina</taxon>
        <taxon>Pichiomycetes</taxon>
        <taxon>Debaryomycetaceae</taxon>
        <taxon>Candida/Lodderomyces clade</taxon>
        <taxon>Lodderomyces</taxon>
    </lineage>
</organism>
<name>A0ABP0ZNH9_9ASCO</name>
<keyword evidence="2" id="KW-1133">Transmembrane helix</keyword>
<evidence type="ECO:0000313" key="5">
    <source>
        <dbReference type="Proteomes" id="UP001497383"/>
    </source>
</evidence>
<evidence type="ECO:0000256" key="1">
    <source>
        <dbReference type="SAM" id="MobiDB-lite"/>
    </source>
</evidence>
<feature type="transmembrane region" description="Helical" evidence="2">
    <location>
        <begin position="194"/>
        <end position="214"/>
    </location>
</feature>
<evidence type="ECO:0000256" key="2">
    <source>
        <dbReference type="SAM" id="Phobius"/>
    </source>
</evidence>
<feature type="transmembrane region" description="Helical" evidence="2">
    <location>
        <begin position="163"/>
        <end position="182"/>
    </location>
</feature>
<feature type="domain" description="Mitochondrial outer membrane protein OM14 C-terminal" evidence="3">
    <location>
        <begin position="157"/>
        <end position="224"/>
    </location>
</feature>
<dbReference type="SUPFAM" id="SSF58113">
    <property type="entry name" value="Apolipoprotein A-I"/>
    <property type="match status" value="1"/>
</dbReference>
<evidence type="ECO:0000259" key="3">
    <source>
        <dbReference type="Pfam" id="PF17304"/>
    </source>
</evidence>